<evidence type="ECO:0000313" key="1">
    <source>
        <dbReference type="EMBL" id="KKN70052.1"/>
    </source>
</evidence>
<dbReference type="AlphaFoldDB" id="A0A0F9T557"/>
<name>A0A0F9T557_9ZZZZ</name>
<reference evidence="1" key="1">
    <citation type="journal article" date="2015" name="Nature">
        <title>Complex archaea that bridge the gap between prokaryotes and eukaryotes.</title>
        <authorList>
            <person name="Spang A."/>
            <person name="Saw J.H."/>
            <person name="Jorgensen S.L."/>
            <person name="Zaremba-Niedzwiedzka K."/>
            <person name="Martijn J."/>
            <person name="Lind A.E."/>
            <person name="van Eijk R."/>
            <person name="Schleper C."/>
            <person name="Guy L."/>
            <person name="Ettema T.J."/>
        </authorList>
    </citation>
    <scope>NUCLEOTIDE SEQUENCE</scope>
</reference>
<sequence>MKKLLSILLIPLLVFAFSGIAFGWGSTGGDGERYTQIQETAVFFNNTASAAYSDFTVYHGQAVILDLDGSDVSSGTTLGAYVEKPGENGSDADSILVVGVAQGGTTSGWLVSRPIVVITKGAALTQVSDLTDAITSGSAVGTAVTGGGNVGGGTNLGIALEAGDGTDADEIIIWVAPAGSGD</sequence>
<proteinExistence type="predicted"/>
<protein>
    <submittedName>
        <fullName evidence="1">Uncharacterized protein</fullName>
    </submittedName>
</protein>
<accession>A0A0F9T557</accession>
<comment type="caution">
    <text evidence="1">The sequence shown here is derived from an EMBL/GenBank/DDBJ whole genome shotgun (WGS) entry which is preliminary data.</text>
</comment>
<organism evidence="1">
    <name type="scientific">marine sediment metagenome</name>
    <dbReference type="NCBI Taxonomy" id="412755"/>
    <lineage>
        <taxon>unclassified sequences</taxon>
        <taxon>metagenomes</taxon>
        <taxon>ecological metagenomes</taxon>
    </lineage>
</organism>
<dbReference type="EMBL" id="LAZR01000412">
    <property type="protein sequence ID" value="KKN70052.1"/>
    <property type="molecule type" value="Genomic_DNA"/>
</dbReference>
<gene>
    <name evidence="1" type="ORF">LCGC14_0434990</name>
</gene>